<feature type="domain" description="DUF3444" evidence="1">
    <location>
        <begin position="265"/>
        <end position="335"/>
    </location>
</feature>
<gene>
    <name evidence="2" type="ORF">GH714_025037</name>
</gene>
<dbReference type="PANTHER" id="PTHR47374">
    <property type="entry name" value="ENDOSOME ANTIGEN-LIKE PROTEIN, PUTATIVE (DUF3444)-RELATED"/>
    <property type="match status" value="1"/>
</dbReference>
<evidence type="ECO:0000313" key="2">
    <source>
        <dbReference type="EMBL" id="KAF2311587.1"/>
    </source>
</evidence>
<keyword evidence="3" id="KW-1185">Reference proteome</keyword>
<name>A0A6A6MFA8_HEVBR</name>
<evidence type="ECO:0000313" key="3">
    <source>
        <dbReference type="Proteomes" id="UP000467840"/>
    </source>
</evidence>
<reference evidence="2 3" key="1">
    <citation type="journal article" date="2020" name="Mol. Plant">
        <title>The Chromosome-Based Rubber Tree Genome Provides New Insights into Spurge Genome Evolution and Rubber Biosynthesis.</title>
        <authorList>
            <person name="Liu J."/>
            <person name="Shi C."/>
            <person name="Shi C.C."/>
            <person name="Li W."/>
            <person name="Zhang Q.J."/>
            <person name="Zhang Y."/>
            <person name="Li K."/>
            <person name="Lu H.F."/>
            <person name="Shi C."/>
            <person name="Zhu S.T."/>
            <person name="Xiao Z.Y."/>
            <person name="Nan H."/>
            <person name="Yue Y."/>
            <person name="Zhu X.G."/>
            <person name="Wu Y."/>
            <person name="Hong X.N."/>
            <person name="Fan G.Y."/>
            <person name="Tong Y."/>
            <person name="Zhang D."/>
            <person name="Mao C.L."/>
            <person name="Liu Y.L."/>
            <person name="Hao S.J."/>
            <person name="Liu W.Q."/>
            <person name="Lv M.Q."/>
            <person name="Zhang H.B."/>
            <person name="Liu Y."/>
            <person name="Hu-Tang G.R."/>
            <person name="Wang J.P."/>
            <person name="Wang J.H."/>
            <person name="Sun Y.H."/>
            <person name="Ni S.B."/>
            <person name="Chen W.B."/>
            <person name="Zhang X.C."/>
            <person name="Jiao Y.N."/>
            <person name="Eichler E.E."/>
            <person name="Li G.H."/>
            <person name="Liu X."/>
            <person name="Gao L.Z."/>
        </authorList>
    </citation>
    <scope>NUCLEOTIDE SEQUENCE [LARGE SCALE GENOMIC DNA]</scope>
    <source>
        <strain evidence="3">cv. GT1</strain>
        <tissue evidence="2">Leaf</tissue>
    </source>
</reference>
<dbReference type="InterPro" id="IPR036869">
    <property type="entry name" value="J_dom_sf"/>
</dbReference>
<proteinExistence type="predicted"/>
<feature type="domain" description="DUF3444" evidence="1">
    <location>
        <begin position="336"/>
        <end position="439"/>
    </location>
</feature>
<dbReference type="EMBL" id="JAAGAX010000006">
    <property type="protein sequence ID" value="KAF2311587.1"/>
    <property type="molecule type" value="Genomic_DNA"/>
</dbReference>
<protein>
    <recommendedName>
        <fullName evidence="1">DUF3444 domain-containing protein</fullName>
    </recommendedName>
</protein>
<evidence type="ECO:0000259" key="1">
    <source>
        <dbReference type="Pfam" id="PF11926"/>
    </source>
</evidence>
<accession>A0A6A6MFA8</accession>
<organism evidence="2 3">
    <name type="scientific">Hevea brasiliensis</name>
    <name type="common">Para rubber tree</name>
    <name type="synonym">Siphonia brasiliensis</name>
    <dbReference type="NCBI Taxonomy" id="3981"/>
    <lineage>
        <taxon>Eukaryota</taxon>
        <taxon>Viridiplantae</taxon>
        <taxon>Streptophyta</taxon>
        <taxon>Embryophyta</taxon>
        <taxon>Tracheophyta</taxon>
        <taxon>Spermatophyta</taxon>
        <taxon>Magnoliopsida</taxon>
        <taxon>eudicotyledons</taxon>
        <taxon>Gunneridae</taxon>
        <taxon>Pentapetalae</taxon>
        <taxon>rosids</taxon>
        <taxon>fabids</taxon>
        <taxon>Malpighiales</taxon>
        <taxon>Euphorbiaceae</taxon>
        <taxon>Crotonoideae</taxon>
        <taxon>Micrandreae</taxon>
        <taxon>Hevea</taxon>
    </lineage>
</organism>
<dbReference type="AlphaFoldDB" id="A0A6A6MFA8"/>
<dbReference type="SUPFAM" id="SSF46565">
    <property type="entry name" value="Chaperone J-domain"/>
    <property type="match status" value="1"/>
</dbReference>
<dbReference type="InterPro" id="IPR024593">
    <property type="entry name" value="DUF3444"/>
</dbReference>
<dbReference type="Pfam" id="PF11926">
    <property type="entry name" value="DUF3444"/>
    <property type="match status" value="2"/>
</dbReference>
<comment type="caution">
    <text evidence="2">The sequence shown here is derived from an EMBL/GenBank/DDBJ whole genome shotgun (WGS) entry which is preliminary data.</text>
</comment>
<dbReference type="Proteomes" id="UP000467840">
    <property type="component" value="Chromosome 14"/>
</dbReference>
<sequence>MNQLMLQALREQEVAEQMIICDDLASAREHLLRAHQLFPQNDKIGSMLTLCDTLTAARVELPGCGIDHYWVLQVTPSSSMVDIGCQYQKLVTLLQLIRTQFPCTELALKLLKDALIVLEDHKKRSEFDLKRITSWENYRSFDLQTSIYQSSLNEETNSTSQSSSAYKDSSSQICGKGGKATEMLAKYVSIPEANQVNLHGMDRQQLEICVTEPNWPSAGMKFGWSTLPDVDNYVDTVNLLPALQPTSLEENLCDSSKATQQKKSVQDFYNFDNDRTCQHFHAGQVWFGLSSMGCVLGKDFMPRKYVRINNVTSEKQVYVTFLEPLPVLDHEIEWIIKCKESASNSSYEIYPLKGETWAMYKGWNAKWKMADYRSYQCQIVQILSDFSEGGDGMTISTLEQVKGCLTFFRARQCDGVDLIHGVSRADKLSFSHRILAFKVPELASMAYQKTLGIWNHLRCPRRVETNSGVSCCVQCISM</sequence>
<dbReference type="PANTHER" id="PTHR47374:SF10">
    <property type="entry name" value="HEAT SHOCK N-TERMINAL DOMAIN-CONTAINING PROTEIN, PUTATIVE-RELATED"/>
    <property type="match status" value="1"/>
</dbReference>